<proteinExistence type="predicted"/>
<dbReference type="Gene3D" id="3.10.105.10">
    <property type="entry name" value="Dipeptide-binding Protein, Domain 3"/>
    <property type="match status" value="1"/>
</dbReference>
<keyword evidence="1" id="KW-0732">Signal</keyword>
<feature type="chain" id="PRO_5006670459" description="Solute-binding protein family 5 domain-containing protein" evidence="1">
    <location>
        <begin position="21"/>
        <end position="525"/>
    </location>
</feature>
<name>A0A0T6LKH5_WENVI</name>
<protein>
    <recommendedName>
        <fullName evidence="2">Solute-binding protein family 5 domain-containing protein</fullName>
    </recommendedName>
</protein>
<dbReference type="EMBL" id="LLZU01000039">
    <property type="protein sequence ID" value="KRV46574.1"/>
    <property type="molecule type" value="Genomic_DNA"/>
</dbReference>
<dbReference type="SUPFAM" id="SSF53850">
    <property type="entry name" value="Periplasmic binding protein-like II"/>
    <property type="match status" value="1"/>
</dbReference>
<gene>
    <name evidence="3" type="ORF">AQ490_11890</name>
</gene>
<dbReference type="OrthoDB" id="9046151at2"/>
<dbReference type="PANTHER" id="PTHR30290">
    <property type="entry name" value="PERIPLASMIC BINDING COMPONENT OF ABC TRANSPORTER"/>
    <property type="match status" value="1"/>
</dbReference>
<feature type="domain" description="Solute-binding protein family 5" evidence="2">
    <location>
        <begin position="77"/>
        <end position="446"/>
    </location>
</feature>
<comment type="caution">
    <text evidence="3">The sequence shown here is derived from an EMBL/GenBank/DDBJ whole genome shotgun (WGS) entry which is preliminary data.</text>
</comment>
<evidence type="ECO:0000256" key="1">
    <source>
        <dbReference type="SAM" id="SignalP"/>
    </source>
</evidence>
<dbReference type="RefSeq" id="WP_058032964.1">
    <property type="nucleotide sequence ID" value="NZ_LLZU01000039.1"/>
</dbReference>
<feature type="signal peptide" evidence="1">
    <location>
        <begin position="1"/>
        <end position="20"/>
    </location>
</feature>
<dbReference type="CDD" id="cd00995">
    <property type="entry name" value="PBP2_NikA_DppA_OppA_like"/>
    <property type="match status" value="1"/>
</dbReference>
<dbReference type="STRING" id="76728.AQ490_11890"/>
<dbReference type="Pfam" id="PF00496">
    <property type="entry name" value="SBP_bac_5"/>
    <property type="match status" value="1"/>
</dbReference>
<dbReference type="eggNOG" id="COG4166">
    <property type="taxonomic scope" value="Bacteria"/>
</dbReference>
<dbReference type="Gene3D" id="3.40.190.10">
    <property type="entry name" value="Periplasmic binding protein-like II"/>
    <property type="match status" value="1"/>
</dbReference>
<dbReference type="GO" id="GO:0043190">
    <property type="term" value="C:ATP-binding cassette (ABC) transporter complex"/>
    <property type="evidence" value="ECO:0007669"/>
    <property type="project" value="InterPro"/>
</dbReference>
<dbReference type="InterPro" id="IPR030678">
    <property type="entry name" value="Peptide/Ni-bd"/>
</dbReference>
<dbReference type="Proteomes" id="UP000050867">
    <property type="component" value="Unassembled WGS sequence"/>
</dbReference>
<dbReference type="GO" id="GO:0015833">
    <property type="term" value="P:peptide transport"/>
    <property type="evidence" value="ECO:0007669"/>
    <property type="project" value="TreeGrafter"/>
</dbReference>
<evidence type="ECO:0000313" key="3">
    <source>
        <dbReference type="EMBL" id="KRV46574.1"/>
    </source>
</evidence>
<dbReference type="PROSITE" id="PS51257">
    <property type="entry name" value="PROKAR_LIPOPROTEIN"/>
    <property type="match status" value="1"/>
</dbReference>
<dbReference type="AlphaFoldDB" id="A0A0T6LKH5"/>
<evidence type="ECO:0000313" key="4">
    <source>
        <dbReference type="Proteomes" id="UP000050867"/>
    </source>
</evidence>
<sequence length="525" mass="57923">MRPPRRFTAGVVLLAVALLAACGTGGPKGSGPGRFSAAIPEPSSLLPANYSEVFGAQVVSALFTQLVTFDPETSDVTLAVAKSVESEDNRNWTVELKDGWTFHNGDPVTAHSFVNAWNFAANPKNAQLNSYVFDRIDGYDEVADGRAETLRGLKVVSNSKFTIRLDKQFSQFEMLLGYPAFSPLPDVAFQDPKAFNEAPIGNGPLKMRGTWVHDESIKLDRYDDYAGTPAKATGVDFRIYQEFTAAYNDLLAGNLDVLQSIPNANLSTAREQFDDRYFQVPSGRMEYLGFPLKNEKFANRDVRKAISMAVDRKSVTKAIFQNTRTPATGYVPPVVPGAARNPCGATCRFDPAAAKALFEEAGGIEGNSFTIGYSVDGDNKEWVEAVAHQISDSLDIDVATKPYEKLSILLDDLSKGKVDTAFRTAWTFYFPSVENYLTPIFRKSSGENFSGYYDADFERLLDEGNAATDPEVATQKYNEAERVLLDDMPYLPMWYQETAGAHSKRVSDVVVDPFRRLHVENVVVS</sequence>
<accession>A0A0T6LKH5</accession>
<dbReference type="PIRSF" id="PIRSF002741">
    <property type="entry name" value="MppA"/>
    <property type="match status" value="1"/>
</dbReference>
<dbReference type="InterPro" id="IPR000914">
    <property type="entry name" value="SBP_5_dom"/>
</dbReference>
<dbReference type="Gene3D" id="3.90.76.10">
    <property type="entry name" value="Dipeptide-binding Protein, Domain 1"/>
    <property type="match status" value="1"/>
</dbReference>
<dbReference type="GO" id="GO:1904680">
    <property type="term" value="F:peptide transmembrane transporter activity"/>
    <property type="evidence" value="ECO:0007669"/>
    <property type="project" value="TreeGrafter"/>
</dbReference>
<dbReference type="GO" id="GO:0042597">
    <property type="term" value="C:periplasmic space"/>
    <property type="evidence" value="ECO:0007669"/>
    <property type="project" value="UniProtKB-ARBA"/>
</dbReference>
<dbReference type="InterPro" id="IPR039424">
    <property type="entry name" value="SBP_5"/>
</dbReference>
<dbReference type="PANTHER" id="PTHR30290:SF83">
    <property type="entry name" value="ABC TRANSPORTER SUBSTRATE-BINDING PROTEIN"/>
    <property type="match status" value="1"/>
</dbReference>
<reference evidence="3 4" key="1">
    <citation type="submission" date="2015-10" db="EMBL/GenBank/DDBJ databases">
        <title>Draft genome sequence of pyrrolomycin-producing Streptomyces vitaminophilus.</title>
        <authorList>
            <person name="Graham D.E."/>
            <person name="Mahan K.M."/>
            <person name="Klingeman D.M."/>
            <person name="Hettich R.L."/>
            <person name="Parry R.J."/>
        </authorList>
    </citation>
    <scope>NUCLEOTIDE SEQUENCE [LARGE SCALE GENOMIC DNA]</scope>
    <source>
        <strain evidence="3 4">ATCC 31673</strain>
    </source>
</reference>
<keyword evidence="4" id="KW-1185">Reference proteome</keyword>
<evidence type="ECO:0000259" key="2">
    <source>
        <dbReference type="Pfam" id="PF00496"/>
    </source>
</evidence>
<organism evidence="3 4">
    <name type="scientific">Wenjunlia vitaminophila</name>
    <name type="common">Streptomyces vitaminophilus</name>
    <dbReference type="NCBI Taxonomy" id="76728"/>
    <lineage>
        <taxon>Bacteria</taxon>
        <taxon>Bacillati</taxon>
        <taxon>Actinomycetota</taxon>
        <taxon>Actinomycetes</taxon>
        <taxon>Kitasatosporales</taxon>
        <taxon>Streptomycetaceae</taxon>
        <taxon>Wenjunlia</taxon>
    </lineage>
</organism>